<accession>A0A6J6NLB0</accession>
<dbReference type="EMBL" id="CAEZXI010000077">
    <property type="protein sequence ID" value="CAB4687026.1"/>
    <property type="molecule type" value="Genomic_DNA"/>
</dbReference>
<organism evidence="2">
    <name type="scientific">freshwater metagenome</name>
    <dbReference type="NCBI Taxonomy" id="449393"/>
    <lineage>
        <taxon>unclassified sequences</taxon>
        <taxon>metagenomes</taxon>
        <taxon>ecological metagenomes</taxon>
    </lineage>
</organism>
<gene>
    <name evidence="2" type="ORF">UFOPK2362_00741</name>
</gene>
<protein>
    <submittedName>
        <fullName evidence="2">Unannotated protein</fullName>
    </submittedName>
</protein>
<feature type="transmembrane region" description="Helical" evidence="1">
    <location>
        <begin position="12"/>
        <end position="31"/>
    </location>
</feature>
<keyword evidence="1" id="KW-0472">Membrane</keyword>
<keyword evidence="1" id="KW-0812">Transmembrane</keyword>
<dbReference type="AlphaFoldDB" id="A0A6J6NLB0"/>
<evidence type="ECO:0000256" key="1">
    <source>
        <dbReference type="SAM" id="Phobius"/>
    </source>
</evidence>
<name>A0A6J6NLB0_9ZZZZ</name>
<proteinExistence type="predicted"/>
<reference evidence="2" key="1">
    <citation type="submission" date="2020-05" db="EMBL/GenBank/DDBJ databases">
        <authorList>
            <person name="Chiriac C."/>
            <person name="Salcher M."/>
            <person name="Ghai R."/>
            <person name="Kavagutti S V."/>
        </authorList>
    </citation>
    <scope>NUCLEOTIDE SEQUENCE</scope>
</reference>
<keyword evidence="1" id="KW-1133">Transmembrane helix</keyword>
<sequence>MALMRFESKGSLIPLSFGFFLISLTLIFISINIGSAYSTKRELINVGESAIQRSAHEIDKIAYYLEVNRFTFEKRIPIDCNQAKSVFMNSISNSTVSGKEIKVINFDCNIFEVKAEISITGKLPIDIPFQGMSNPKTIEISATVGANSPYQLP</sequence>
<evidence type="ECO:0000313" key="2">
    <source>
        <dbReference type="EMBL" id="CAB4687026.1"/>
    </source>
</evidence>